<feature type="compositionally biased region" description="Basic and acidic residues" evidence="2">
    <location>
        <begin position="213"/>
        <end position="223"/>
    </location>
</feature>
<dbReference type="AlphaFoldDB" id="A0A1Q9E766"/>
<accession>A0A1Q9E766</accession>
<comment type="caution">
    <text evidence="3">The sequence shown here is derived from an EMBL/GenBank/DDBJ whole genome shotgun (WGS) entry which is preliminary data.</text>
</comment>
<keyword evidence="1" id="KW-0175">Coiled coil</keyword>
<feature type="coiled-coil region" evidence="1">
    <location>
        <begin position="870"/>
        <end position="917"/>
    </location>
</feature>
<evidence type="ECO:0000256" key="1">
    <source>
        <dbReference type="SAM" id="Coils"/>
    </source>
</evidence>
<evidence type="ECO:0000313" key="4">
    <source>
        <dbReference type="Proteomes" id="UP000186817"/>
    </source>
</evidence>
<dbReference type="Proteomes" id="UP000186817">
    <property type="component" value="Unassembled WGS sequence"/>
</dbReference>
<feature type="compositionally biased region" description="Low complexity" evidence="2">
    <location>
        <begin position="154"/>
        <end position="164"/>
    </location>
</feature>
<dbReference type="EMBL" id="LSRX01000241">
    <property type="protein sequence ID" value="OLQ03260.1"/>
    <property type="molecule type" value="Genomic_DNA"/>
</dbReference>
<keyword evidence="4" id="KW-1185">Reference proteome</keyword>
<organism evidence="3 4">
    <name type="scientific">Symbiodinium microadriaticum</name>
    <name type="common">Dinoflagellate</name>
    <name type="synonym">Zooxanthella microadriatica</name>
    <dbReference type="NCBI Taxonomy" id="2951"/>
    <lineage>
        <taxon>Eukaryota</taxon>
        <taxon>Sar</taxon>
        <taxon>Alveolata</taxon>
        <taxon>Dinophyceae</taxon>
        <taxon>Suessiales</taxon>
        <taxon>Symbiodiniaceae</taxon>
        <taxon>Symbiodinium</taxon>
    </lineage>
</organism>
<reference evidence="3 4" key="1">
    <citation type="submission" date="2016-02" db="EMBL/GenBank/DDBJ databases">
        <title>Genome analysis of coral dinoflagellate symbionts highlights evolutionary adaptations to a symbiotic lifestyle.</title>
        <authorList>
            <person name="Aranda M."/>
            <person name="Li Y."/>
            <person name="Liew Y.J."/>
            <person name="Baumgarten S."/>
            <person name="Simakov O."/>
            <person name="Wilson M."/>
            <person name="Piel J."/>
            <person name="Ashoor H."/>
            <person name="Bougouffa S."/>
            <person name="Bajic V.B."/>
            <person name="Ryu T."/>
            <person name="Ravasi T."/>
            <person name="Bayer T."/>
            <person name="Micklem G."/>
            <person name="Kim H."/>
            <person name="Bhak J."/>
            <person name="Lajeunesse T.C."/>
            <person name="Voolstra C.R."/>
        </authorList>
    </citation>
    <scope>NUCLEOTIDE SEQUENCE [LARGE SCALE GENOMIC DNA]</scope>
    <source>
        <strain evidence="3 4">CCMP2467</strain>
    </source>
</reference>
<feature type="compositionally biased region" description="Basic and acidic residues" evidence="2">
    <location>
        <begin position="118"/>
        <end position="141"/>
    </location>
</feature>
<evidence type="ECO:0000313" key="3">
    <source>
        <dbReference type="EMBL" id="OLQ03260.1"/>
    </source>
</evidence>
<feature type="compositionally biased region" description="Low complexity" evidence="2">
    <location>
        <begin position="173"/>
        <end position="188"/>
    </location>
</feature>
<gene>
    <name evidence="3" type="ORF">AK812_SmicGene13817</name>
</gene>
<proteinExistence type="predicted"/>
<name>A0A1Q9E766_SYMMI</name>
<sequence>MGPYKGTRDALKNGVQLRAALADVKNKVSTKPAKWKPPSIPLNTEVGVGGLTLKTLMASEKLTYEEAVTVYLAFQETKRTSKPSSPASSKTSKGTEPAESPAEKNQVTPKARPSRAKQASEEPPKSKRGRSLEARTAEPRPKSKRGKTTEAEAAEPSPEATKPTPKSKRGKTAEAQVAEPSPEAAEPTPKSKRGKTAEADVAEPVPKLKRGRAHSDLSTHDSEAVPARRFMRKSSPAPQALPSIPEPAEPAQPTSDDWDWSAGDGDGDEDDIWCEYELWRQGLPQLSELEVRDYLPGFSSQASVSAGQPRILNGVNIKTQAAPVPRPSLAAIGAESLGGDEIAEDDTRVNSQNKVQHIIATQVGERDEQAPDSLEDTLYWVVVQRLNQDLSANCKPGTAFFDAPIPGADPGLLSKKAPATQSAPLKADVLTAHDRMKESMSQIAAHASSNTGKEVKKNINSISDLLMDFGQVQSLLLCKGQAKGYMKELSKRALKSATSVADVLDQKLLEMAMDLDYWMDTAAGLYERTADLGKCRTDSKASRNIMYSLLVQSYLMRGKTNVTLQTLNSAIVADFNKLSQEGVQVGVEVYYFIPVGFRGDLKQMCQDGNSELPWKEEPAYAQLHYFKLSMIRIDYMHTFHLGVARDLVGTALKIIATGKYWFSGTNINARLKQIVAAVKVFAKQTKQQISIKKLSKSSLGWSECPEFKGSAADSAVFLAWLATFLVERPPPAPYDGLPAVVWVANHICEFLYGSGCYLSDEAWEQVRVLAKIFFDGYTQLAVCAHEHGQLMYKMRPKYHFLQHLLEGHGGRRNPAYDSCFMDEDFVRWCLKMFRKCSHKTASLNVLRRYRIISGERLLRGNERVSTLQQAFKLSERHADLAQELERLQATAKKNANLAAERRHTAEVEDQLRSLRSQKVQVCESAQQAAVCLASLRRRTAEKESEEDMQWTYSEDVALPSSRLPEVSDEQRRTLRTELEEAFSNG</sequence>
<feature type="region of interest" description="Disordered" evidence="2">
    <location>
        <begin position="75"/>
        <end position="269"/>
    </location>
</feature>
<evidence type="ECO:0000256" key="2">
    <source>
        <dbReference type="SAM" id="MobiDB-lite"/>
    </source>
</evidence>
<protein>
    <submittedName>
        <fullName evidence="3">Uncharacterized protein</fullName>
    </submittedName>
</protein>
<feature type="compositionally biased region" description="Low complexity" evidence="2">
    <location>
        <begin position="82"/>
        <end position="95"/>
    </location>
</feature>
<dbReference type="OrthoDB" id="433596at2759"/>